<comment type="caution">
    <text evidence="3">The sequence shown here is derived from an EMBL/GenBank/DDBJ whole genome shotgun (WGS) entry which is preliminary data.</text>
</comment>
<dbReference type="EMBL" id="JACXVP010000009">
    <property type="protein sequence ID" value="KAG5587263.1"/>
    <property type="molecule type" value="Genomic_DNA"/>
</dbReference>
<dbReference type="Proteomes" id="UP000824120">
    <property type="component" value="Chromosome 9"/>
</dbReference>
<dbReference type="InterPro" id="IPR025558">
    <property type="entry name" value="DUF4283"/>
</dbReference>
<dbReference type="Pfam" id="PF14111">
    <property type="entry name" value="DUF4283"/>
    <property type="match status" value="1"/>
</dbReference>
<protein>
    <recommendedName>
        <fullName evidence="2">DUF4283 domain-containing protein</fullName>
    </recommendedName>
</protein>
<feature type="region of interest" description="Disordered" evidence="1">
    <location>
        <begin position="389"/>
        <end position="477"/>
    </location>
</feature>
<feature type="region of interest" description="Disordered" evidence="1">
    <location>
        <begin position="332"/>
        <end position="363"/>
    </location>
</feature>
<feature type="compositionally biased region" description="Polar residues" evidence="1">
    <location>
        <begin position="1"/>
        <end position="10"/>
    </location>
</feature>
<feature type="region of interest" description="Disordered" evidence="1">
    <location>
        <begin position="1"/>
        <end position="26"/>
    </location>
</feature>
<proteinExistence type="predicted"/>
<keyword evidence="4" id="KW-1185">Reference proteome</keyword>
<feature type="domain" description="DUF4283" evidence="2">
    <location>
        <begin position="92"/>
        <end position="175"/>
    </location>
</feature>
<dbReference type="OrthoDB" id="1751950at2759"/>
<feature type="compositionally biased region" description="Polar residues" evidence="1">
    <location>
        <begin position="339"/>
        <end position="356"/>
    </location>
</feature>
<dbReference type="PANTHER" id="PTHR31286">
    <property type="entry name" value="GLYCINE-RICH CELL WALL STRUCTURAL PROTEIN 1.8-LIKE"/>
    <property type="match status" value="1"/>
</dbReference>
<evidence type="ECO:0000256" key="1">
    <source>
        <dbReference type="SAM" id="MobiDB-lite"/>
    </source>
</evidence>
<feature type="compositionally biased region" description="Basic and acidic residues" evidence="1">
    <location>
        <begin position="428"/>
        <end position="474"/>
    </location>
</feature>
<reference evidence="3 4" key="1">
    <citation type="submission" date="2020-09" db="EMBL/GenBank/DDBJ databases">
        <title>De no assembly of potato wild relative species, Solanum commersonii.</title>
        <authorList>
            <person name="Cho K."/>
        </authorList>
    </citation>
    <scope>NUCLEOTIDE SEQUENCE [LARGE SCALE GENOMIC DNA]</scope>
    <source>
        <strain evidence="3">LZ3.2</strain>
        <tissue evidence="3">Leaf</tissue>
    </source>
</reference>
<sequence>MGTQKNSRNMFRTPPNPPNFRQTDFPPLNNLNIASPLSTLNGKSDSINFAAALGGYGGSGSRRKIRLPHRSYELKEGNPVVTFSKEENDMLAETCKLTLIGKFTRIRPSIEKIRDDFKKNIQLKGSIKIGAYNLHHVFLDFDLEEDHRSIYGRNFLTLCNLQMKLLKWTSDFVPEAETTLAPVWINLPDLRWHFFEWDALCRIVAPIGVPIISDKATLSKTRPTTAKIKVEIDITKAQIAEIQIVIKNENGELESIKQRVEYENVPEYCSYCKAQGHSDTNCRVFHPELRGNNNDEKGENVNILKSQQKTKENLHVTNEPPDDEGWATVTKGKGKKQTLGENNQRGQIGLESSNQVDLPRNGKEDNVLDSIQEQPKIFGITFKAQEINKTETARGKRKVSATPKMTYENPSLRKTRVQKKVTETNNQKYERRTRSRKGNQEEGNKDTNQHMDIHKANKNDGYKEEKAQTKDKDPLQTTNRIDKEVEESLDLIDRDHQMEKDPENLIGEAQGELPISNTSSSIDSNLVTVPIKLITKGTTLIDKDCYMVEVVNKEQMHMHSSTLNSS</sequence>
<gene>
    <name evidence="3" type="ORF">H5410_047697</name>
</gene>
<accession>A0A9J5XI30</accession>
<dbReference type="PANTHER" id="PTHR31286:SF164">
    <property type="entry name" value="ZINC FINGER, CCHC-TYPE"/>
    <property type="match status" value="1"/>
</dbReference>
<dbReference type="InterPro" id="IPR040256">
    <property type="entry name" value="At4g02000-like"/>
</dbReference>
<organism evidence="3 4">
    <name type="scientific">Solanum commersonii</name>
    <name type="common">Commerson's wild potato</name>
    <name type="synonym">Commerson's nightshade</name>
    <dbReference type="NCBI Taxonomy" id="4109"/>
    <lineage>
        <taxon>Eukaryota</taxon>
        <taxon>Viridiplantae</taxon>
        <taxon>Streptophyta</taxon>
        <taxon>Embryophyta</taxon>
        <taxon>Tracheophyta</taxon>
        <taxon>Spermatophyta</taxon>
        <taxon>Magnoliopsida</taxon>
        <taxon>eudicotyledons</taxon>
        <taxon>Gunneridae</taxon>
        <taxon>Pentapetalae</taxon>
        <taxon>asterids</taxon>
        <taxon>lamiids</taxon>
        <taxon>Solanales</taxon>
        <taxon>Solanaceae</taxon>
        <taxon>Solanoideae</taxon>
        <taxon>Solaneae</taxon>
        <taxon>Solanum</taxon>
    </lineage>
</organism>
<evidence type="ECO:0000259" key="2">
    <source>
        <dbReference type="Pfam" id="PF14111"/>
    </source>
</evidence>
<evidence type="ECO:0000313" key="3">
    <source>
        <dbReference type="EMBL" id="KAG5587263.1"/>
    </source>
</evidence>
<name>A0A9J5XI30_SOLCO</name>
<evidence type="ECO:0000313" key="4">
    <source>
        <dbReference type="Proteomes" id="UP000824120"/>
    </source>
</evidence>
<dbReference type="AlphaFoldDB" id="A0A9J5XI30"/>